<keyword evidence="4" id="KW-1185">Reference proteome</keyword>
<evidence type="ECO:0000256" key="1">
    <source>
        <dbReference type="SAM" id="Phobius"/>
    </source>
</evidence>
<proteinExistence type="predicted"/>
<dbReference type="EMBL" id="JRVC01000001">
    <property type="protein sequence ID" value="KHS49447.1"/>
    <property type="molecule type" value="Genomic_DNA"/>
</dbReference>
<feature type="transmembrane region" description="Helical" evidence="1">
    <location>
        <begin position="35"/>
        <end position="59"/>
    </location>
</feature>
<gene>
    <name evidence="2" type="ORF">NJ75_00150</name>
    <name evidence="3" type="ORF">NJ75_00372</name>
</gene>
<feature type="transmembrane region" description="Helical" evidence="1">
    <location>
        <begin position="79"/>
        <end position="97"/>
    </location>
</feature>
<dbReference type="STRING" id="48936.NJ75_00150"/>
<dbReference type="PATRIC" id="fig|48936.3.peg.153"/>
<dbReference type="RefSeq" id="WP_022678009.1">
    <property type="nucleotide sequence ID" value="NZ_JRVC01000001.1"/>
</dbReference>
<sequence>MIALPRSRQRADLVQRGQDTLFVALRLAGWGATTLLAALGTGLLVFVALGSFTFAGLMLQLGNLASRFAAAGPARQSEFEALVLAIFATVVALTAFFRRASLRAALTVPLVTGGEDQ</sequence>
<keyword evidence="1" id="KW-1133">Transmembrane helix</keyword>
<organism evidence="3 4">
    <name type="scientific">Novosphingobium subterraneum</name>
    <dbReference type="NCBI Taxonomy" id="48936"/>
    <lineage>
        <taxon>Bacteria</taxon>
        <taxon>Pseudomonadati</taxon>
        <taxon>Pseudomonadota</taxon>
        <taxon>Alphaproteobacteria</taxon>
        <taxon>Sphingomonadales</taxon>
        <taxon>Sphingomonadaceae</taxon>
        <taxon>Novosphingobium</taxon>
    </lineage>
</organism>
<evidence type="ECO:0000313" key="3">
    <source>
        <dbReference type="EMBL" id="KHS49669.1"/>
    </source>
</evidence>
<dbReference type="EMBL" id="JRVC01000001">
    <property type="protein sequence ID" value="KHS49669.1"/>
    <property type="molecule type" value="Genomic_DNA"/>
</dbReference>
<protein>
    <submittedName>
        <fullName evidence="3">Uncharacterized protein</fullName>
    </submittedName>
</protein>
<keyword evidence="1" id="KW-0472">Membrane</keyword>
<dbReference type="Proteomes" id="UP000031338">
    <property type="component" value="Unassembled WGS sequence"/>
</dbReference>
<evidence type="ECO:0000313" key="4">
    <source>
        <dbReference type="Proteomes" id="UP000031338"/>
    </source>
</evidence>
<evidence type="ECO:0000313" key="2">
    <source>
        <dbReference type="EMBL" id="KHS49447.1"/>
    </source>
</evidence>
<comment type="caution">
    <text evidence="3">The sequence shown here is derived from an EMBL/GenBank/DDBJ whole genome shotgun (WGS) entry which is preliminary data.</text>
</comment>
<name>A0A0B9AK73_9SPHN</name>
<dbReference type="AlphaFoldDB" id="A0A0B9AK73"/>
<accession>A0A0B9AK73</accession>
<keyword evidence="1" id="KW-0812">Transmembrane</keyword>
<reference evidence="3 4" key="1">
    <citation type="submission" date="2014-10" db="EMBL/GenBank/DDBJ databases">
        <title>Draft genome sequence of Novosphingobium subterraneum DSM 12447.</title>
        <authorList>
            <person name="Gan H.M."/>
            <person name="Gan H.Y."/>
            <person name="Savka M.A."/>
        </authorList>
    </citation>
    <scope>NUCLEOTIDE SEQUENCE [LARGE SCALE GENOMIC DNA]</scope>
    <source>
        <strain evidence="3 4">DSM 12447</strain>
    </source>
</reference>